<dbReference type="RefSeq" id="WP_106140817.1">
    <property type="nucleotide sequence ID" value="NZ_PVTE01000041.1"/>
</dbReference>
<reference evidence="1 2" key="1">
    <citation type="submission" date="2018-03" db="EMBL/GenBank/DDBJ databases">
        <title>Genomic Encyclopedia of Archaeal and Bacterial Type Strains, Phase II (KMG-II): from individual species to whole genera.</title>
        <authorList>
            <person name="Goeker M."/>
        </authorList>
    </citation>
    <scope>NUCLEOTIDE SEQUENCE [LARGE SCALE GENOMIC DNA]</scope>
    <source>
        <strain evidence="1 2">DSM 28354</strain>
    </source>
</reference>
<comment type="caution">
    <text evidence="1">The sequence shown here is derived from an EMBL/GenBank/DDBJ whole genome shotgun (WGS) entry which is preliminary data.</text>
</comment>
<dbReference type="AlphaFoldDB" id="A0A2T0RQU7"/>
<keyword evidence="2" id="KW-1185">Reference proteome</keyword>
<dbReference type="OrthoDB" id="935128at2"/>
<evidence type="ECO:0000313" key="1">
    <source>
        <dbReference type="EMBL" id="PRY23497.1"/>
    </source>
</evidence>
<dbReference type="Proteomes" id="UP000238375">
    <property type="component" value="Unassembled WGS sequence"/>
</dbReference>
<proteinExistence type="predicted"/>
<sequence length="275" mass="32710">MDQIPDQSKARRKHYPPDVYARLTIELTNLLDETPHLFVDRDNWDIEGEWNDAGTIHFIDASYMDRFAQYVPFDCRTIKLINYGEPAVRITFYQKHRYWLVKDADIPIEEKKLHLTDYINSLIVKTEMLNDKARLSQGEKRSNLLSVIALMHEQINTWKPVLENIDMYEVALSNYGRMHFYTQINYKYWVSHEDATLANRQEHLLNPQRDRNGNINEMRHNVVFIDSVDIQRQHAYQNKEIDKYLARFDMITDHGRSQIFARIRPGEYVPAPHSL</sequence>
<dbReference type="EMBL" id="PVTE01000041">
    <property type="protein sequence ID" value="PRY23497.1"/>
    <property type="molecule type" value="Genomic_DNA"/>
</dbReference>
<accession>A0A2T0RQU7</accession>
<protein>
    <submittedName>
        <fullName evidence="1">Uncharacterized protein</fullName>
    </submittedName>
</protein>
<evidence type="ECO:0000313" key="2">
    <source>
        <dbReference type="Proteomes" id="UP000238375"/>
    </source>
</evidence>
<name>A0A2T0RQU7_9BACT</name>
<organism evidence="1 2">
    <name type="scientific">Spirosoma oryzae</name>
    <dbReference type="NCBI Taxonomy" id="1469603"/>
    <lineage>
        <taxon>Bacteria</taxon>
        <taxon>Pseudomonadati</taxon>
        <taxon>Bacteroidota</taxon>
        <taxon>Cytophagia</taxon>
        <taxon>Cytophagales</taxon>
        <taxon>Cytophagaceae</taxon>
        <taxon>Spirosoma</taxon>
    </lineage>
</organism>
<gene>
    <name evidence="1" type="ORF">CLV58_14118</name>
</gene>